<keyword evidence="4" id="KW-1185">Reference proteome</keyword>
<dbReference type="Pfam" id="PF00106">
    <property type="entry name" value="adh_short"/>
    <property type="match status" value="1"/>
</dbReference>
<dbReference type="Gene3D" id="3.40.50.720">
    <property type="entry name" value="NAD(P)-binding Rossmann-like Domain"/>
    <property type="match status" value="1"/>
</dbReference>
<dbReference type="PRINTS" id="PR00081">
    <property type="entry name" value="GDHRDH"/>
</dbReference>
<dbReference type="InterPro" id="IPR036291">
    <property type="entry name" value="NAD(P)-bd_dom_sf"/>
</dbReference>
<reference evidence="3" key="1">
    <citation type="journal article" date="2021" name="Nat. Commun.">
        <title>Genetic determinants of endophytism in the Arabidopsis root mycobiome.</title>
        <authorList>
            <person name="Mesny F."/>
            <person name="Miyauchi S."/>
            <person name="Thiergart T."/>
            <person name="Pickel B."/>
            <person name="Atanasova L."/>
            <person name="Karlsson M."/>
            <person name="Huettel B."/>
            <person name="Barry K.W."/>
            <person name="Haridas S."/>
            <person name="Chen C."/>
            <person name="Bauer D."/>
            <person name="Andreopoulos W."/>
            <person name="Pangilinan J."/>
            <person name="LaButti K."/>
            <person name="Riley R."/>
            <person name="Lipzen A."/>
            <person name="Clum A."/>
            <person name="Drula E."/>
            <person name="Henrissat B."/>
            <person name="Kohler A."/>
            <person name="Grigoriev I.V."/>
            <person name="Martin F.M."/>
            <person name="Hacquard S."/>
        </authorList>
    </citation>
    <scope>NUCLEOTIDE SEQUENCE</scope>
    <source>
        <strain evidence="3">MPI-SDFR-AT-0120</strain>
    </source>
</reference>
<keyword evidence="2" id="KW-0560">Oxidoreductase</keyword>
<feature type="non-terminal residue" evidence="3">
    <location>
        <position position="1"/>
    </location>
</feature>
<dbReference type="PANTHER" id="PTHR24321:SF8">
    <property type="entry name" value="ESTRADIOL 17-BETA-DEHYDROGENASE 8-RELATED"/>
    <property type="match status" value="1"/>
</dbReference>
<gene>
    <name evidence="3" type="ORF">FB567DRAFT_605209</name>
</gene>
<dbReference type="Proteomes" id="UP000813461">
    <property type="component" value="Unassembled WGS sequence"/>
</dbReference>
<proteinExistence type="inferred from homology"/>
<name>A0A8K0R289_9PLEO</name>
<accession>A0A8K0R289</accession>
<dbReference type="PANTHER" id="PTHR24321">
    <property type="entry name" value="DEHYDROGENASES, SHORT CHAIN"/>
    <property type="match status" value="1"/>
</dbReference>
<protein>
    <submittedName>
        <fullName evidence="3">Uncharacterized protein</fullName>
    </submittedName>
</protein>
<feature type="non-terminal residue" evidence="3">
    <location>
        <position position="156"/>
    </location>
</feature>
<sequence>GMGLATGKILAERGAKVSMSDIVEGTLMKAAPEIGATGAQVLAHVVDVSKSEQVDDWINKTVEKFGKIYCAANLAGVLSRGYNTVTVENQDNADWDRTIAINLTSLMYCMRAEVKNMNDYGSIVNGSSIAGLMGIPENASHGASKYGVIGLTKCAA</sequence>
<dbReference type="CDD" id="cd05233">
    <property type="entry name" value="SDR_c"/>
    <property type="match status" value="1"/>
</dbReference>
<dbReference type="GO" id="GO:0016491">
    <property type="term" value="F:oxidoreductase activity"/>
    <property type="evidence" value="ECO:0007669"/>
    <property type="project" value="UniProtKB-KW"/>
</dbReference>
<comment type="similarity">
    <text evidence="1">Belongs to the short-chain dehydrogenases/reductases (SDR) family.</text>
</comment>
<dbReference type="OrthoDB" id="1669814at2759"/>
<dbReference type="PRINTS" id="PR00080">
    <property type="entry name" value="SDRFAMILY"/>
</dbReference>
<evidence type="ECO:0000256" key="2">
    <source>
        <dbReference type="ARBA" id="ARBA00023002"/>
    </source>
</evidence>
<dbReference type="AlphaFoldDB" id="A0A8K0R289"/>
<dbReference type="InterPro" id="IPR002347">
    <property type="entry name" value="SDR_fam"/>
</dbReference>
<evidence type="ECO:0000256" key="1">
    <source>
        <dbReference type="ARBA" id="ARBA00006484"/>
    </source>
</evidence>
<comment type="caution">
    <text evidence="3">The sequence shown here is derived from an EMBL/GenBank/DDBJ whole genome shotgun (WGS) entry which is preliminary data.</text>
</comment>
<evidence type="ECO:0000313" key="3">
    <source>
        <dbReference type="EMBL" id="KAH7082019.1"/>
    </source>
</evidence>
<organism evidence="3 4">
    <name type="scientific">Paraphoma chrysanthemicola</name>
    <dbReference type="NCBI Taxonomy" id="798071"/>
    <lineage>
        <taxon>Eukaryota</taxon>
        <taxon>Fungi</taxon>
        <taxon>Dikarya</taxon>
        <taxon>Ascomycota</taxon>
        <taxon>Pezizomycotina</taxon>
        <taxon>Dothideomycetes</taxon>
        <taxon>Pleosporomycetidae</taxon>
        <taxon>Pleosporales</taxon>
        <taxon>Pleosporineae</taxon>
        <taxon>Phaeosphaeriaceae</taxon>
        <taxon>Paraphoma</taxon>
    </lineage>
</organism>
<evidence type="ECO:0000313" key="4">
    <source>
        <dbReference type="Proteomes" id="UP000813461"/>
    </source>
</evidence>
<dbReference type="SUPFAM" id="SSF51735">
    <property type="entry name" value="NAD(P)-binding Rossmann-fold domains"/>
    <property type="match status" value="1"/>
</dbReference>
<dbReference type="EMBL" id="JAGMVJ010000014">
    <property type="protein sequence ID" value="KAH7082019.1"/>
    <property type="molecule type" value="Genomic_DNA"/>
</dbReference>